<evidence type="ECO:0000259" key="7">
    <source>
        <dbReference type="PROSITE" id="PS51007"/>
    </source>
</evidence>
<dbReference type="EMBL" id="JARGEQ010000126">
    <property type="protein sequence ID" value="MDF1587242.1"/>
    <property type="molecule type" value="Genomic_DNA"/>
</dbReference>
<dbReference type="PROSITE" id="PS51007">
    <property type="entry name" value="CYTC"/>
    <property type="match status" value="1"/>
</dbReference>
<keyword evidence="9" id="KW-1185">Reference proteome</keyword>
<evidence type="ECO:0000256" key="2">
    <source>
        <dbReference type="ARBA" id="ARBA00022723"/>
    </source>
</evidence>
<dbReference type="GO" id="GO:0020037">
    <property type="term" value="F:heme binding"/>
    <property type="evidence" value="ECO:0007669"/>
    <property type="project" value="InterPro"/>
</dbReference>
<dbReference type="SUPFAM" id="SSF46626">
    <property type="entry name" value="Cytochrome c"/>
    <property type="match status" value="1"/>
</dbReference>
<evidence type="ECO:0000256" key="5">
    <source>
        <dbReference type="SAM" id="MobiDB-lite"/>
    </source>
</evidence>
<keyword evidence="3 4" id="KW-0408">Iron</keyword>
<protein>
    <submittedName>
        <fullName evidence="8">Cytochrome c</fullName>
    </submittedName>
</protein>
<feature type="signal peptide" evidence="6">
    <location>
        <begin position="1"/>
        <end position="25"/>
    </location>
</feature>
<feature type="chain" id="PRO_5042880146" evidence="6">
    <location>
        <begin position="26"/>
        <end position="124"/>
    </location>
</feature>
<evidence type="ECO:0000313" key="8">
    <source>
        <dbReference type="EMBL" id="MDF1587242.1"/>
    </source>
</evidence>
<keyword evidence="2 4" id="KW-0479">Metal-binding</keyword>
<evidence type="ECO:0000313" key="9">
    <source>
        <dbReference type="Proteomes" id="UP001301140"/>
    </source>
</evidence>
<accession>A0AAP4D640</accession>
<dbReference type="Proteomes" id="UP001301140">
    <property type="component" value="Unassembled WGS sequence"/>
</dbReference>
<dbReference type="AlphaFoldDB" id="A0AAP4D640"/>
<sequence length="124" mass="13480">MQGTNHRVRQRVATLLLALPLAVQATALPAAASGRPEQPDPAQGQRLAEQYCGRCHATGPTDESPLPEAVPFRELRSLYPLESLAEALAEGIVTGHEAMPVFRFEPRDIDNLLAWLATLDGTRD</sequence>
<dbReference type="InterPro" id="IPR009056">
    <property type="entry name" value="Cyt_c-like_dom"/>
</dbReference>
<comment type="caution">
    <text evidence="8">The sequence shown here is derived from an EMBL/GenBank/DDBJ whole genome shotgun (WGS) entry which is preliminary data.</text>
</comment>
<proteinExistence type="predicted"/>
<dbReference type="RefSeq" id="WP_327789661.1">
    <property type="nucleotide sequence ID" value="NZ_JARGEQ010000126.1"/>
</dbReference>
<feature type="domain" description="Cytochrome c" evidence="7">
    <location>
        <begin position="39"/>
        <end position="120"/>
    </location>
</feature>
<keyword evidence="1 4" id="KW-0349">Heme</keyword>
<dbReference type="Gene3D" id="1.10.760.10">
    <property type="entry name" value="Cytochrome c-like domain"/>
    <property type="match status" value="1"/>
</dbReference>
<feature type="region of interest" description="Disordered" evidence="5">
    <location>
        <begin position="29"/>
        <end position="49"/>
    </location>
</feature>
<evidence type="ECO:0000256" key="4">
    <source>
        <dbReference type="PROSITE-ProRule" id="PRU00433"/>
    </source>
</evidence>
<keyword evidence="6" id="KW-0732">Signal</keyword>
<name>A0AAP4D640_9PROT</name>
<dbReference type="GO" id="GO:0009055">
    <property type="term" value="F:electron transfer activity"/>
    <property type="evidence" value="ECO:0007669"/>
    <property type="project" value="InterPro"/>
</dbReference>
<dbReference type="InterPro" id="IPR036909">
    <property type="entry name" value="Cyt_c-like_dom_sf"/>
</dbReference>
<organism evidence="8 9">
    <name type="scientific">Marinimicrococcus flavescens</name>
    <dbReference type="NCBI Taxonomy" id="3031815"/>
    <lineage>
        <taxon>Bacteria</taxon>
        <taxon>Pseudomonadati</taxon>
        <taxon>Pseudomonadota</taxon>
        <taxon>Alphaproteobacteria</taxon>
        <taxon>Geminicoccales</taxon>
        <taxon>Geminicoccaceae</taxon>
        <taxon>Marinimicrococcus</taxon>
    </lineage>
</organism>
<evidence type="ECO:0000256" key="3">
    <source>
        <dbReference type="ARBA" id="ARBA00023004"/>
    </source>
</evidence>
<dbReference type="GO" id="GO:0046872">
    <property type="term" value="F:metal ion binding"/>
    <property type="evidence" value="ECO:0007669"/>
    <property type="project" value="UniProtKB-KW"/>
</dbReference>
<evidence type="ECO:0000256" key="6">
    <source>
        <dbReference type="SAM" id="SignalP"/>
    </source>
</evidence>
<reference evidence="8 9" key="1">
    <citation type="submission" date="2023-03" db="EMBL/GenBank/DDBJ databases">
        <title>YIM 152171 draft genome.</title>
        <authorList>
            <person name="Yang Z."/>
        </authorList>
    </citation>
    <scope>NUCLEOTIDE SEQUENCE [LARGE SCALE GENOMIC DNA]</scope>
    <source>
        <strain evidence="8 9">YIM 152171</strain>
    </source>
</reference>
<dbReference type="Pfam" id="PF13442">
    <property type="entry name" value="Cytochrome_CBB3"/>
    <property type="match status" value="1"/>
</dbReference>
<gene>
    <name evidence="8" type="ORF">PZ740_12715</name>
</gene>
<evidence type="ECO:0000256" key="1">
    <source>
        <dbReference type="ARBA" id="ARBA00022617"/>
    </source>
</evidence>